<proteinExistence type="predicted"/>
<keyword evidence="2" id="KW-1185">Reference proteome</keyword>
<accession>A0AAV6ZB55</accession>
<name>A0AAV6ZB55_ENGPU</name>
<reference evidence="1" key="1">
    <citation type="thesis" date="2020" institute="ProQuest LLC" country="789 East Eisenhower Parkway, Ann Arbor, MI, USA">
        <title>Comparative Genomics and Chromosome Evolution.</title>
        <authorList>
            <person name="Mudd A.B."/>
        </authorList>
    </citation>
    <scope>NUCLEOTIDE SEQUENCE</scope>
    <source>
        <strain evidence="1">237g6f4</strain>
        <tissue evidence="1">Blood</tissue>
    </source>
</reference>
<evidence type="ECO:0000313" key="2">
    <source>
        <dbReference type="Proteomes" id="UP000824782"/>
    </source>
</evidence>
<sequence length="74" mass="8390">MDQNILMSDTQTHQNHPGHIQTVCREEGEPHTTGTGVTWTRTYSCLTPGPIRTIRVIYRLCAGRRENLTPQGQE</sequence>
<gene>
    <name evidence="1" type="ORF">GDO81_024562</name>
</gene>
<dbReference type="AlphaFoldDB" id="A0AAV6ZB55"/>
<comment type="caution">
    <text evidence="1">The sequence shown here is derived from an EMBL/GenBank/DDBJ whole genome shotgun (WGS) entry which is preliminary data.</text>
</comment>
<dbReference type="EMBL" id="WNYA01003351">
    <property type="protein sequence ID" value="KAG8543488.1"/>
    <property type="molecule type" value="Genomic_DNA"/>
</dbReference>
<protein>
    <submittedName>
        <fullName evidence="1">Uncharacterized protein</fullName>
    </submittedName>
</protein>
<evidence type="ECO:0000313" key="1">
    <source>
        <dbReference type="EMBL" id="KAG8543488.1"/>
    </source>
</evidence>
<dbReference type="Proteomes" id="UP000824782">
    <property type="component" value="Unassembled WGS sequence"/>
</dbReference>
<organism evidence="1 2">
    <name type="scientific">Engystomops pustulosus</name>
    <name type="common">Tungara frog</name>
    <name type="synonym">Physalaemus pustulosus</name>
    <dbReference type="NCBI Taxonomy" id="76066"/>
    <lineage>
        <taxon>Eukaryota</taxon>
        <taxon>Metazoa</taxon>
        <taxon>Chordata</taxon>
        <taxon>Craniata</taxon>
        <taxon>Vertebrata</taxon>
        <taxon>Euteleostomi</taxon>
        <taxon>Amphibia</taxon>
        <taxon>Batrachia</taxon>
        <taxon>Anura</taxon>
        <taxon>Neobatrachia</taxon>
        <taxon>Hyloidea</taxon>
        <taxon>Leptodactylidae</taxon>
        <taxon>Leiuperinae</taxon>
        <taxon>Engystomops</taxon>
    </lineage>
</organism>